<dbReference type="EMBL" id="LN835308">
    <property type="protein sequence ID" value="CRH03740.1"/>
    <property type="molecule type" value="Genomic_DNA"/>
</dbReference>
<feature type="coiled-coil region" evidence="1">
    <location>
        <begin position="1141"/>
        <end position="1168"/>
    </location>
</feature>
<reference evidence="4 5" key="1">
    <citation type="submission" date="2015-04" db="EMBL/GenBank/DDBJ databases">
        <authorList>
            <consortium name="Pathogen Informatics"/>
        </authorList>
    </citation>
    <scope>NUCLEOTIDE SEQUENCE [LARGE SCALE GENOMIC DNA]</scope>
    <source>
        <strain evidence="4 5">SGS1</strain>
    </source>
</reference>
<evidence type="ECO:0000313" key="5">
    <source>
        <dbReference type="Proteomes" id="UP000220158"/>
    </source>
</evidence>
<feature type="coiled-coil region" evidence="1">
    <location>
        <begin position="196"/>
        <end position="244"/>
    </location>
</feature>
<proteinExistence type="predicted"/>
<protein>
    <recommendedName>
        <fullName evidence="3">S1 motif domain-containing protein</fullName>
    </recommendedName>
</protein>
<dbReference type="SMART" id="SM00316">
    <property type="entry name" value="S1"/>
    <property type="match status" value="2"/>
</dbReference>
<feature type="compositionally biased region" description="Acidic residues" evidence="2">
    <location>
        <begin position="276"/>
        <end position="291"/>
    </location>
</feature>
<dbReference type="InterPro" id="IPR012340">
    <property type="entry name" value="NA-bd_OB-fold"/>
</dbReference>
<feature type="domain" description="S1 motif" evidence="3">
    <location>
        <begin position="129"/>
        <end position="199"/>
    </location>
</feature>
<feature type="compositionally biased region" description="Acidic residues" evidence="2">
    <location>
        <begin position="789"/>
        <end position="822"/>
    </location>
</feature>
<keyword evidence="5" id="KW-1185">Reference proteome</keyword>
<feature type="region of interest" description="Disordered" evidence="2">
    <location>
        <begin position="276"/>
        <end position="300"/>
    </location>
</feature>
<dbReference type="OMA" id="EKMYYYF"/>
<keyword evidence="1" id="KW-0175">Coiled coil</keyword>
<sequence length="1504" mass="180573">MRYLIFIIFFISSLKCKLIRKYYYINRIPNYKNVTRNLRRNKKIYNTNDLFEFFTTLYDKQEEKYKEEKKKKNHSVTYIQKLPKKNILLKRWKYDLFEKIKEKMKKDEELKRKAKLCKYKYKLPIDFYKLGDELKGKIVHVEDQLIKLDINSIHFAHLYIKRYFSDKSQIKKKYEIGKYIDVVICYIHKKNKIIQVTDNEEEIKVLKNNLKKLHASGYLKEIVKEETNDKIKEEIKEENEYEAKDENSCEIKNYYELKNKYEEDYKIKDKYELENTCEDEDEDKDEDENNYEDGNKSEDNYEYKIDEKNELEKTCKDNYILKNVYESKNKQEYIKNKKVNETKYEDELENKSKAVKGTTNLDKSFKNNINVEKIKNDLGLNFGINQDTEDLMYIKEEKTDGELKKITDYKIEDEVNGVVKFINEEGAYLDIGCKTLAFLNLGHYNKDPNYIFKNSKKKRIEINDYFKNLKIRKIDVLNNRIEVSPYSMQEEACLRILNQQETLQEQNKYIPCSSFITYNYHMINYIKKYNELKKKKKNIYNLFEKNKQLDEMKNIKNLKESEFTPFILKYNELSSPNSNYQEMFEHNADNEKFFEEIGATSEKGDNNIDYKFFKEKNKKLKEEIENYRKKSVIEEEDEQSEKATKKNKSQHNINNLFKGNNFDFDMLSEKFTKFEENMDHENDNYHFQDLYNSTNNVNSNSLEEENKYTLSYLKKNLSQIKKSVINEHSNEIGNDNGKKKNKIYREIEKNLEMLKNDEIENNYYKNNKIKHNFDEDKNCKLKNLYANESELDESYENEDEDEDEYDNEDEDEDEDDYEDDETKDIFDLKKNNVKENFYKNDKKKNNIFKNEEMKDNFSEINENNMDEDCEIDENKEDENDSFLNVRKNLKYILSKNINLNLIDDDEKCIEEASKLFGEDIKTWEEKMYYYFGSKDSITLDNLEIYDDEEFKNSLSNENIDKFNEFDKILNSENFDLSNQHDFLGAKYTDAKMNEINYNEEKSNENITNNIECKKENGDDTNIENYINTFINDEKNTSEKSEYVEVSKKVTDCNKKKKKDKLDILNKNTNKNLVDENNILNGNLYNTEKVIEKKYMEDSNENNKKIFNKKEERIRNEEHPNSSDNSRINVDKILKKAISIGNIIQKKNLEKLLKKRNNANDNSNDLNSEKNINFLKMNKITKKNENKNITEPKEDKKYLENYEEQYFEKKNNKSEDDDLKAYKYASYEVQGYYKRKKKKKMINLDDLEEIKSEKDENILLNDEDFINKHCNDYKKKNEEGTNNLEDEDNFINLNDKKDIFLLYGNHDKIIENNFIEKILENEKESNKSISKEIDFLIESYKHANIYPNKLINNFLKKQTNSTVVNNKITNVKKVQCGNDNMNKINDMFNEENINELGFYLKSKENHNSINIKDNINYELNSMLNQSFLLKELSLKLGLIKKSDMHLNDKELISLFLKNVKFKRALKFYGVSTKNISIPVIYKITKLLYFERPFPRKEKNHKLNIN</sequence>
<dbReference type="RefSeq" id="XP_028535747.1">
    <property type="nucleotide sequence ID" value="XM_028678619.1"/>
</dbReference>
<dbReference type="Gene3D" id="2.40.50.140">
    <property type="entry name" value="Nucleic acid-binding proteins"/>
    <property type="match status" value="1"/>
</dbReference>
<organism evidence="4 5">
    <name type="scientific">Plasmodium relictum</name>
    <dbReference type="NCBI Taxonomy" id="85471"/>
    <lineage>
        <taxon>Eukaryota</taxon>
        <taxon>Sar</taxon>
        <taxon>Alveolata</taxon>
        <taxon>Apicomplexa</taxon>
        <taxon>Aconoidasida</taxon>
        <taxon>Haemosporida</taxon>
        <taxon>Plasmodiidae</taxon>
        <taxon>Plasmodium</taxon>
        <taxon>Plasmodium (Haemamoeba)</taxon>
    </lineage>
</organism>
<dbReference type="OrthoDB" id="372464at2759"/>
<feature type="region of interest" description="Disordered" evidence="2">
    <location>
        <begin position="787"/>
        <end position="825"/>
    </location>
</feature>
<dbReference type="GO" id="GO:0003676">
    <property type="term" value="F:nucleic acid binding"/>
    <property type="evidence" value="ECO:0007669"/>
    <property type="project" value="InterPro"/>
</dbReference>
<evidence type="ECO:0000313" key="4">
    <source>
        <dbReference type="EMBL" id="CRH03740.1"/>
    </source>
</evidence>
<dbReference type="VEuPathDB" id="PlasmoDB:PRELSG_1309900"/>
<name>A0A1J1HHI2_PLARL</name>
<dbReference type="SUPFAM" id="SSF50249">
    <property type="entry name" value="Nucleic acid-binding proteins"/>
    <property type="match status" value="1"/>
</dbReference>
<gene>
    <name evidence="4" type="ORF">PRELSG_1309900</name>
</gene>
<feature type="domain" description="S1 motif" evidence="3">
    <location>
        <begin position="410"/>
        <end position="486"/>
    </location>
</feature>
<dbReference type="InterPro" id="IPR003029">
    <property type="entry name" value="S1_domain"/>
</dbReference>
<feature type="region of interest" description="Disordered" evidence="2">
    <location>
        <begin position="633"/>
        <end position="652"/>
    </location>
</feature>
<dbReference type="KEGG" id="prel:PRELSG_1309900"/>
<evidence type="ECO:0000256" key="1">
    <source>
        <dbReference type="SAM" id="Coils"/>
    </source>
</evidence>
<evidence type="ECO:0000256" key="2">
    <source>
        <dbReference type="SAM" id="MobiDB-lite"/>
    </source>
</evidence>
<accession>A0A1J1HHI2</accession>
<dbReference type="Proteomes" id="UP000220158">
    <property type="component" value="Chromosome 13"/>
</dbReference>
<dbReference type="GeneID" id="39738032"/>
<evidence type="ECO:0000259" key="3">
    <source>
        <dbReference type="SMART" id="SM00316"/>
    </source>
</evidence>